<dbReference type="PROSITE" id="PS00211">
    <property type="entry name" value="ABC_TRANSPORTER_1"/>
    <property type="match status" value="1"/>
</dbReference>
<evidence type="ECO:0000259" key="3">
    <source>
        <dbReference type="PROSITE" id="PS50893"/>
    </source>
</evidence>
<dbReference type="PROSITE" id="PS50893">
    <property type="entry name" value="ABC_TRANSPORTER_2"/>
    <property type="match status" value="1"/>
</dbReference>
<reference evidence="4" key="1">
    <citation type="journal article" date="2020" name="mSystems">
        <title>Genome- and Community-Level Interaction Insights into Carbon Utilization and Element Cycling Functions of Hydrothermarchaeota in Hydrothermal Sediment.</title>
        <authorList>
            <person name="Zhou Z."/>
            <person name="Liu Y."/>
            <person name="Xu W."/>
            <person name="Pan J."/>
            <person name="Luo Z.H."/>
            <person name="Li M."/>
        </authorList>
    </citation>
    <scope>NUCLEOTIDE SEQUENCE [LARGE SCALE GENOMIC DNA]</scope>
    <source>
        <strain evidence="4">SpSt-143</strain>
    </source>
</reference>
<name>A0A7V2F6H7_RHOMR</name>
<evidence type="ECO:0000313" key="4">
    <source>
        <dbReference type="EMBL" id="HER95948.1"/>
    </source>
</evidence>
<dbReference type="InterPro" id="IPR017871">
    <property type="entry name" value="ABC_transporter-like_CS"/>
</dbReference>
<dbReference type="PANTHER" id="PTHR43582:SF5">
    <property type="entry name" value="ABC TRANSPORTER"/>
    <property type="match status" value="1"/>
</dbReference>
<gene>
    <name evidence="4" type="ORF">ENO59_05455</name>
</gene>
<dbReference type="AlphaFoldDB" id="A0A7V2F6H7"/>
<proteinExistence type="predicted"/>
<dbReference type="GO" id="GO:0016887">
    <property type="term" value="F:ATP hydrolysis activity"/>
    <property type="evidence" value="ECO:0007669"/>
    <property type="project" value="InterPro"/>
</dbReference>
<dbReference type="InterPro" id="IPR027417">
    <property type="entry name" value="P-loop_NTPase"/>
</dbReference>
<dbReference type="Pfam" id="PF00005">
    <property type="entry name" value="ABC_tran"/>
    <property type="match status" value="1"/>
</dbReference>
<comment type="caution">
    <text evidence="4">The sequence shown here is derived from an EMBL/GenBank/DDBJ whole genome shotgun (WGS) entry which is preliminary data.</text>
</comment>
<accession>A0A7V2F6H7</accession>
<dbReference type="Gene3D" id="3.40.50.300">
    <property type="entry name" value="P-loop containing nucleotide triphosphate hydrolases"/>
    <property type="match status" value="1"/>
</dbReference>
<keyword evidence="1" id="KW-0547">Nucleotide-binding</keyword>
<protein>
    <submittedName>
        <fullName evidence="4">ABC transporter ATP-binding protein</fullName>
    </submittedName>
</protein>
<dbReference type="EMBL" id="DSGB01000004">
    <property type="protein sequence ID" value="HER95948.1"/>
    <property type="molecule type" value="Genomic_DNA"/>
</dbReference>
<evidence type="ECO:0000256" key="1">
    <source>
        <dbReference type="ARBA" id="ARBA00022741"/>
    </source>
</evidence>
<dbReference type="InterPro" id="IPR003439">
    <property type="entry name" value="ABC_transporter-like_ATP-bd"/>
</dbReference>
<sequence length="315" mass="34318">MSEAAVTLTAVTFRYGSHVALHNLSLEVPTGSCFGLLGPNGSGKTTLMRLLATLLPPTHGHLRVCGFDTVREADAVRRCLGIVFQHPALDGDLTVEENLRLHGAFYGLRGPELTQRIEELLERLGLSDQKRTLVKRLSGGQQRRVDLARGLLHRPKLLLLDEPTTGLDPLARHGFWQLLHLLRQTVTLIVATHLLEEAERCDTVALLDAGRLVALGAPKALTSTLGDELLCLETPVPETLAQALQTHFGLEAHVIGNSVRVATPHAHALLPRLYESLGDRLQSATIRHPTLEDVFLAYTGHPLQATSPLPFAEAP</sequence>
<evidence type="ECO:0000256" key="2">
    <source>
        <dbReference type="ARBA" id="ARBA00022840"/>
    </source>
</evidence>
<dbReference type="PANTHER" id="PTHR43582">
    <property type="entry name" value="LINEARMYCIN RESISTANCE ATP-BINDING PROTEIN LNRL"/>
    <property type="match status" value="1"/>
</dbReference>
<organism evidence="4">
    <name type="scientific">Rhodothermus marinus</name>
    <name type="common">Rhodothermus obamensis</name>
    <dbReference type="NCBI Taxonomy" id="29549"/>
    <lineage>
        <taxon>Bacteria</taxon>
        <taxon>Pseudomonadati</taxon>
        <taxon>Rhodothermota</taxon>
        <taxon>Rhodothermia</taxon>
        <taxon>Rhodothermales</taxon>
        <taxon>Rhodothermaceae</taxon>
        <taxon>Rhodothermus</taxon>
    </lineage>
</organism>
<dbReference type="SMART" id="SM00382">
    <property type="entry name" value="AAA"/>
    <property type="match status" value="1"/>
</dbReference>
<keyword evidence="2 4" id="KW-0067">ATP-binding</keyword>
<dbReference type="InterPro" id="IPR003593">
    <property type="entry name" value="AAA+_ATPase"/>
</dbReference>
<feature type="domain" description="ABC transporter" evidence="3">
    <location>
        <begin position="6"/>
        <end position="234"/>
    </location>
</feature>
<dbReference type="GO" id="GO:0005524">
    <property type="term" value="F:ATP binding"/>
    <property type="evidence" value="ECO:0007669"/>
    <property type="project" value="UniProtKB-KW"/>
</dbReference>
<dbReference type="SUPFAM" id="SSF52540">
    <property type="entry name" value="P-loop containing nucleoside triphosphate hydrolases"/>
    <property type="match status" value="1"/>
</dbReference>